<evidence type="ECO:0000313" key="2">
    <source>
        <dbReference type="Proteomes" id="UP000176863"/>
    </source>
</evidence>
<evidence type="ECO:0000313" key="1">
    <source>
        <dbReference type="EMBL" id="OGG53619.1"/>
    </source>
</evidence>
<protein>
    <submittedName>
        <fullName evidence="1">Uncharacterized protein</fullName>
    </submittedName>
</protein>
<dbReference type="AlphaFoldDB" id="A0A1F6CWT0"/>
<dbReference type="Proteomes" id="UP000176863">
    <property type="component" value="Unassembled WGS sequence"/>
</dbReference>
<organism evidence="1 2">
    <name type="scientific">Candidatus Kaiserbacteria bacterium RIFCSPHIGHO2_01_FULL_53_29</name>
    <dbReference type="NCBI Taxonomy" id="1798480"/>
    <lineage>
        <taxon>Bacteria</taxon>
        <taxon>Candidatus Kaiseribacteriota</taxon>
    </lineage>
</organism>
<accession>A0A1F6CWT0</accession>
<sequence length="96" mass="10976">MTEKMSQGSIPMDRRGQYVMGSGDLVKVKSEEKRTYRIAMILPQPDRSIKMVIGPPTLTPRDIDLFKLDYPASIQDPRYKDCFEIDASHVDKILDS</sequence>
<proteinExistence type="predicted"/>
<dbReference type="STRING" id="1798480.A2851_01890"/>
<reference evidence="1 2" key="1">
    <citation type="journal article" date="2016" name="Nat. Commun.">
        <title>Thousands of microbial genomes shed light on interconnected biogeochemical processes in an aquifer system.</title>
        <authorList>
            <person name="Anantharaman K."/>
            <person name="Brown C.T."/>
            <person name="Hug L.A."/>
            <person name="Sharon I."/>
            <person name="Castelle C.J."/>
            <person name="Probst A.J."/>
            <person name="Thomas B.C."/>
            <person name="Singh A."/>
            <person name="Wilkins M.J."/>
            <person name="Karaoz U."/>
            <person name="Brodie E.L."/>
            <person name="Williams K.H."/>
            <person name="Hubbard S.S."/>
            <person name="Banfield J.F."/>
        </authorList>
    </citation>
    <scope>NUCLEOTIDE SEQUENCE [LARGE SCALE GENOMIC DNA]</scope>
</reference>
<gene>
    <name evidence="1" type="ORF">A2851_01890</name>
</gene>
<dbReference type="EMBL" id="MFKT01000009">
    <property type="protein sequence ID" value="OGG53619.1"/>
    <property type="molecule type" value="Genomic_DNA"/>
</dbReference>
<name>A0A1F6CWT0_9BACT</name>
<comment type="caution">
    <text evidence="1">The sequence shown here is derived from an EMBL/GenBank/DDBJ whole genome shotgun (WGS) entry which is preliminary data.</text>
</comment>